<comment type="caution">
    <text evidence="2">The sequence shown here is derived from an EMBL/GenBank/DDBJ whole genome shotgun (WGS) entry which is preliminary data.</text>
</comment>
<evidence type="ECO:0000256" key="1">
    <source>
        <dbReference type="SAM" id="MobiDB-lite"/>
    </source>
</evidence>
<sequence>MTGDGASSVAGYAATEKNSRQRNRLTAEVNPDNKTVGDYGLPNCKPYTASGYDSNHPETINLLAIGGHVKTAMRPTNAAGSAGGSWYNRFYKWMDEQ</sequence>
<evidence type="ECO:0000313" key="2">
    <source>
        <dbReference type="EMBL" id="MPM91749.1"/>
    </source>
</evidence>
<organism evidence="2">
    <name type="scientific">bioreactor metagenome</name>
    <dbReference type="NCBI Taxonomy" id="1076179"/>
    <lineage>
        <taxon>unclassified sequences</taxon>
        <taxon>metagenomes</taxon>
        <taxon>ecological metagenomes</taxon>
    </lineage>
</organism>
<dbReference type="EMBL" id="VSSQ01038766">
    <property type="protein sequence ID" value="MPM91749.1"/>
    <property type="molecule type" value="Genomic_DNA"/>
</dbReference>
<feature type="region of interest" description="Disordered" evidence="1">
    <location>
        <begin position="1"/>
        <end position="40"/>
    </location>
</feature>
<accession>A0A645DR65</accession>
<protein>
    <submittedName>
        <fullName evidence="2">Uncharacterized protein</fullName>
    </submittedName>
</protein>
<reference evidence="2" key="1">
    <citation type="submission" date="2019-08" db="EMBL/GenBank/DDBJ databases">
        <authorList>
            <person name="Kucharzyk K."/>
            <person name="Murdoch R.W."/>
            <person name="Higgins S."/>
            <person name="Loffler F."/>
        </authorList>
    </citation>
    <scope>NUCLEOTIDE SEQUENCE</scope>
</reference>
<gene>
    <name evidence="2" type="ORF">SDC9_138883</name>
</gene>
<dbReference type="AlphaFoldDB" id="A0A645DR65"/>
<proteinExistence type="predicted"/>
<name>A0A645DR65_9ZZZZ</name>